<keyword evidence="1" id="KW-1133">Transmembrane helix</keyword>
<evidence type="ECO:0000313" key="2">
    <source>
        <dbReference type="EMBL" id="JAP44161.1"/>
    </source>
</evidence>
<dbReference type="AlphaFoldDB" id="A0A0X3NWG9"/>
<feature type="transmembrane region" description="Helical" evidence="1">
    <location>
        <begin position="20"/>
        <end position="40"/>
    </location>
</feature>
<proteinExistence type="predicted"/>
<sequence length="149" mass="16426">MQGPYVLQPFVLSLPLPLPALLIFASIGYLGVVLLIYFVYQRLRRPSPPDSNHLKGQSCDCCISLADAFSCCNYSSVEACLNGLCPQRQSHDCADLIFCQVCLGGRGRKGGTTPLLECPVCCQSIYCEDTVICCFRCNFRKRATAGHEY</sequence>
<protein>
    <submittedName>
        <fullName evidence="2">Uncharacterized protein</fullName>
    </submittedName>
</protein>
<accession>A0A0X3NWG9</accession>
<reference evidence="2" key="1">
    <citation type="submission" date="2016-01" db="EMBL/GenBank/DDBJ databases">
        <title>Reference transcriptome for the parasite Schistocephalus solidus: insights into the molecular evolution of parasitism.</title>
        <authorList>
            <person name="Hebert F.O."/>
            <person name="Grambauer S."/>
            <person name="Barber I."/>
            <person name="Landry C.R."/>
            <person name="Aubin-Horth N."/>
        </authorList>
    </citation>
    <scope>NUCLEOTIDE SEQUENCE</scope>
</reference>
<evidence type="ECO:0000256" key="1">
    <source>
        <dbReference type="SAM" id="Phobius"/>
    </source>
</evidence>
<gene>
    <name evidence="2" type="ORF">TR123728</name>
</gene>
<keyword evidence="1" id="KW-0472">Membrane</keyword>
<dbReference type="EMBL" id="GEEE01019064">
    <property type="protein sequence ID" value="JAP44161.1"/>
    <property type="molecule type" value="Transcribed_RNA"/>
</dbReference>
<organism evidence="2">
    <name type="scientific">Schistocephalus solidus</name>
    <name type="common">Tapeworm</name>
    <dbReference type="NCBI Taxonomy" id="70667"/>
    <lineage>
        <taxon>Eukaryota</taxon>
        <taxon>Metazoa</taxon>
        <taxon>Spiralia</taxon>
        <taxon>Lophotrochozoa</taxon>
        <taxon>Platyhelminthes</taxon>
        <taxon>Cestoda</taxon>
        <taxon>Eucestoda</taxon>
        <taxon>Diphyllobothriidea</taxon>
        <taxon>Diphyllobothriidae</taxon>
        <taxon>Schistocephalus</taxon>
    </lineage>
</organism>
<keyword evidence="1" id="KW-0812">Transmembrane</keyword>
<name>A0A0X3NWG9_SCHSO</name>